<sequence length="34" mass="3851">MRIAQQATLAFLFFQFATIRYAAWKMPRGEASGA</sequence>
<protein>
    <submittedName>
        <fullName evidence="1">Uncharacterized protein</fullName>
    </submittedName>
</protein>
<proteinExistence type="predicted"/>
<dbReference type="HOGENOM" id="CLU_3374626_0_0_5"/>
<dbReference type="Proteomes" id="UP000008207">
    <property type="component" value="Plasmid pMNOD01"/>
</dbReference>
<name>B8IVH4_METNO</name>
<evidence type="ECO:0000313" key="1">
    <source>
        <dbReference type="EMBL" id="ACL62414.1"/>
    </source>
</evidence>
<accession>B8IVH4</accession>
<reference evidence="2" key="1">
    <citation type="submission" date="2009-01" db="EMBL/GenBank/DDBJ databases">
        <title>Complete sequence of plasmid 1 of Methylobacterium nodulans ORS 2060.</title>
        <authorList>
            <consortium name="US DOE Joint Genome Institute"/>
            <person name="Lucas S."/>
            <person name="Copeland A."/>
            <person name="Lapidus A."/>
            <person name="Glavina del Rio T."/>
            <person name="Dalin E."/>
            <person name="Tice H."/>
            <person name="Bruce D."/>
            <person name="Goodwin L."/>
            <person name="Pitluck S."/>
            <person name="Sims D."/>
            <person name="Brettin T."/>
            <person name="Detter J.C."/>
            <person name="Han C."/>
            <person name="Larimer F."/>
            <person name="Land M."/>
            <person name="Hauser L."/>
            <person name="Kyrpides N."/>
            <person name="Ivanova N."/>
            <person name="Marx C.J."/>
            <person name="Richardson P."/>
        </authorList>
    </citation>
    <scope>NUCLEOTIDE SEQUENCE [LARGE SCALE GENOMIC DNA]</scope>
    <source>
        <strain evidence="2">LMG 21967 / CNCM I-2342 / ORS 2060</strain>
        <plasmid evidence="2">Plasmid pMNOD01</plasmid>
    </source>
</reference>
<dbReference type="AlphaFoldDB" id="B8IVH4"/>
<gene>
    <name evidence="1" type="ordered locus">Mnod_8260</name>
</gene>
<geneLocation type="plasmid" evidence="1 2">
    <name>pMNOD01</name>
</geneLocation>
<dbReference type="KEGG" id="mno:Mnod_8260"/>
<dbReference type="EMBL" id="CP001350">
    <property type="protein sequence ID" value="ACL62414.1"/>
    <property type="molecule type" value="Genomic_DNA"/>
</dbReference>
<organism evidence="1 2">
    <name type="scientific">Methylobacterium nodulans (strain LMG 21967 / CNCM I-2342 / ORS 2060)</name>
    <dbReference type="NCBI Taxonomy" id="460265"/>
    <lineage>
        <taxon>Bacteria</taxon>
        <taxon>Pseudomonadati</taxon>
        <taxon>Pseudomonadota</taxon>
        <taxon>Alphaproteobacteria</taxon>
        <taxon>Hyphomicrobiales</taxon>
        <taxon>Methylobacteriaceae</taxon>
        <taxon>Methylobacterium</taxon>
    </lineage>
</organism>
<keyword evidence="1" id="KW-0614">Plasmid</keyword>
<evidence type="ECO:0000313" key="2">
    <source>
        <dbReference type="Proteomes" id="UP000008207"/>
    </source>
</evidence>
<keyword evidence="2" id="KW-1185">Reference proteome</keyword>